<keyword evidence="2" id="KW-1185">Reference proteome</keyword>
<organism evidence="1 2">
    <name type="scientific">Gigaspora margarita</name>
    <dbReference type="NCBI Taxonomy" id="4874"/>
    <lineage>
        <taxon>Eukaryota</taxon>
        <taxon>Fungi</taxon>
        <taxon>Fungi incertae sedis</taxon>
        <taxon>Mucoromycota</taxon>
        <taxon>Glomeromycotina</taxon>
        <taxon>Glomeromycetes</taxon>
        <taxon>Diversisporales</taxon>
        <taxon>Gigasporaceae</taxon>
        <taxon>Gigaspora</taxon>
    </lineage>
</organism>
<name>A0ABN7XRC6_GIGMA</name>
<gene>
    <name evidence="1" type="ORF">GMARGA_LOCUS46152</name>
</gene>
<dbReference type="Proteomes" id="UP000789901">
    <property type="component" value="Unassembled WGS sequence"/>
</dbReference>
<evidence type="ECO:0000313" key="1">
    <source>
        <dbReference type="EMBL" id="CAG8857331.1"/>
    </source>
</evidence>
<protein>
    <submittedName>
        <fullName evidence="1">9736_t:CDS:1</fullName>
    </submittedName>
</protein>
<dbReference type="EMBL" id="CAJVQB010169573">
    <property type="protein sequence ID" value="CAG8857331.1"/>
    <property type="molecule type" value="Genomic_DNA"/>
</dbReference>
<comment type="caution">
    <text evidence="1">The sequence shown here is derived from an EMBL/GenBank/DDBJ whole genome shotgun (WGS) entry which is preliminary data.</text>
</comment>
<evidence type="ECO:0000313" key="2">
    <source>
        <dbReference type="Proteomes" id="UP000789901"/>
    </source>
</evidence>
<feature type="non-terminal residue" evidence="1">
    <location>
        <position position="1"/>
    </location>
</feature>
<feature type="non-terminal residue" evidence="1">
    <location>
        <position position="40"/>
    </location>
</feature>
<proteinExistence type="predicted"/>
<reference evidence="1 2" key="1">
    <citation type="submission" date="2021-06" db="EMBL/GenBank/DDBJ databases">
        <authorList>
            <person name="Kallberg Y."/>
            <person name="Tangrot J."/>
            <person name="Rosling A."/>
        </authorList>
    </citation>
    <scope>NUCLEOTIDE SEQUENCE [LARGE SCALE GENOMIC DNA]</scope>
    <source>
        <strain evidence="1 2">120-4 pot B 10/14</strain>
    </source>
</reference>
<accession>A0ABN7XRC6</accession>
<sequence>ECDKLTSSIFGACRTHAEIFLVTNLIEFCDFELSESFLDI</sequence>